<evidence type="ECO:0000313" key="2">
    <source>
        <dbReference type="Proteomes" id="UP000326062"/>
    </source>
</evidence>
<dbReference type="GO" id="GO:0005634">
    <property type="term" value="C:nucleus"/>
    <property type="evidence" value="ECO:0007669"/>
    <property type="project" value="TreeGrafter"/>
</dbReference>
<dbReference type="PANTHER" id="PTHR46060:SF2">
    <property type="entry name" value="HISTONE-LYSINE N-METHYLTRANSFERASE SETMAR"/>
    <property type="match status" value="1"/>
</dbReference>
<dbReference type="AlphaFoldDB" id="A0A5N3UW36"/>
<comment type="caution">
    <text evidence="1">The sequence shown here is derived from an EMBL/GenBank/DDBJ whole genome shotgun (WGS) entry which is preliminary data.</text>
</comment>
<evidence type="ECO:0000313" key="1">
    <source>
        <dbReference type="EMBL" id="KAB0340999.1"/>
    </source>
</evidence>
<organism evidence="1 2">
    <name type="scientific">Muntiacus reevesi</name>
    <name type="common">Reeves' muntjac</name>
    <name type="synonym">Cervus reevesi</name>
    <dbReference type="NCBI Taxonomy" id="9886"/>
    <lineage>
        <taxon>Eukaryota</taxon>
        <taxon>Metazoa</taxon>
        <taxon>Chordata</taxon>
        <taxon>Craniata</taxon>
        <taxon>Vertebrata</taxon>
        <taxon>Euteleostomi</taxon>
        <taxon>Mammalia</taxon>
        <taxon>Eutheria</taxon>
        <taxon>Laurasiatheria</taxon>
        <taxon>Artiodactyla</taxon>
        <taxon>Ruminantia</taxon>
        <taxon>Pecora</taxon>
        <taxon>Cervidae</taxon>
        <taxon>Muntiacinae</taxon>
        <taxon>Muntiacus</taxon>
    </lineage>
</organism>
<dbReference type="GO" id="GO:0000793">
    <property type="term" value="C:condensed chromosome"/>
    <property type="evidence" value="ECO:0007669"/>
    <property type="project" value="TreeGrafter"/>
</dbReference>
<dbReference type="GO" id="GO:0000729">
    <property type="term" value="P:DNA double-strand break processing"/>
    <property type="evidence" value="ECO:0007669"/>
    <property type="project" value="TreeGrafter"/>
</dbReference>
<dbReference type="GO" id="GO:0044774">
    <property type="term" value="P:mitotic DNA integrity checkpoint signaling"/>
    <property type="evidence" value="ECO:0007669"/>
    <property type="project" value="TreeGrafter"/>
</dbReference>
<dbReference type="GO" id="GO:0035861">
    <property type="term" value="C:site of double-strand break"/>
    <property type="evidence" value="ECO:0007669"/>
    <property type="project" value="TreeGrafter"/>
</dbReference>
<protein>
    <recommendedName>
        <fullName evidence="3">Mos1 transposase HTH domain-containing protein</fullName>
    </recommendedName>
</protein>
<sequence>MKWDGLERRSRIEEFCGAQIMFIGGFPYQPMKNSQQSTDSMQSLSKYQWNFLQNYNKKKPKFAWRHKRSRIVKAILRKKDRAGEIRLLDFRLYCIGRCKSNCSFCIVEVCFKHHFNVHFSLYLFFFVSDITCSVETTRNINNAFGPGTANEYIVQWWLKKLCKGDEILEDEEHSGQPLEVDNDQLKAVTEADPLTTMHYVAEELNTDYSMVTQTLKQIGKVKKLNKWMPHELTENKKKKNFIIKCPTREAPSKVKLAPKKVMVTVWWYAASLTHYRFLNPSKTITPEKYAQQIDEIQQKLQCLQLALLNRKGPILLHDNAQPHVAQPTLQKLNELGYKVLPHPPYSPVLLPNHYHLFNHFDKFLHGIHLQNYTDFYTTGINKQLLLSKMC</sequence>
<dbReference type="InterPro" id="IPR036397">
    <property type="entry name" value="RNaseH_sf"/>
</dbReference>
<dbReference type="GO" id="GO:0006303">
    <property type="term" value="P:double-strand break repair via nonhomologous end joining"/>
    <property type="evidence" value="ECO:0007669"/>
    <property type="project" value="TreeGrafter"/>
</dbReference>
<name>A0A5N3UW36_MUNRE</name>
<dbReference type="GO" id="GO:0015074">
    <property type="term" value="P:DNA integration"/>
    <property type="evidence" value="ECO:0007669"/>
    <property type="project" value="TreeGrafter"/>
</dbReference>
<evidence type="ECO:0008006" key="3">
    <source>
        <dbReference type="Google" id="ProtNLM"/>
    </source>
</evidence>
<gene>
    <name evidence="1" type="ORF">FD755_024534</name>
</gene>
<keyword evidence="2" id="KW-1185">Reference proteome</keyword>
<dbReference type="GO" id="GO:0000014">
    <property type="term" value="F:single-stranded DNA endodeoxyribonuclease activity"/>
    <property type="evidence" value="ECO:0007669"/>
    <property type="project" value="TreeGrafter"/>
</dbReference>
<dbReference type="GO" id="GO:0031297">
    <property type="term" value="P:replication fork processing"/>
    <property type="evidence" value="ECO:0007669"/>
    <property type="project" value="TreeGrafter"/>
</dbReference>
<dbReference type="Pfam" id="PF01359">
    <property type="entry name" value="Transposase_1"/>
    <property type="match status" value="1"/>
</dbReference>
<dbReference type="InterPro" id="IPR001888">
    <property type="entry name" value="Transposase_1"/>
</dbReference>
<dbReference type="Proteomes" id="UP000326062">
    <property type="component" value="Unassembled WGS sequence"/>
</dbReference>
<dbReference type="GO" id="GO:0003697">
    <property type="term" value="F:single-stranded DNA binding"/>
    <property type="evidence" value="ECO:0007669"/>
    <property type="project" value="TreeGrafter"/>
</dbReference>
<proteinExistence type="predicted"/>
<dbReference type="InterPro" id="IPR052709">
    <property type="entry name" value="Transposase-MT_Hybrid"/>
</dbReference>
<dbReference type="Gene3D" id="3.30.420.10">
    <property type="entry name" value="Ribonuclease H-like superfamily/Ribonuclease H"/>
    <property type="match status" value="1"/>
</dbReference>
<dbReference type="EMBL" id="VCEB01003391">
    <property type="protein sequence ID" value="KAB0340999.1"/>
    <property type="molecule type" value="Genomic_DNA"/>
</dbReference>
<dbReference type="PANTHER" id="PTHR46060">
    <property type="entry name" value="MARINER MOS1 TRANSPOSASE-LIKE PROTEIN"/>
    <property type="match status" value="1"/>
</dbReference>
<dbReference type="GO" id="GO:0044547">
    <property type="term" value="F:DNA topoisomerase binding"/>
    <property type="evidence" value="ECO:0007669"/>
    <property type="project" value="TreeGrafter"/>
</dbReference>
<dbReference type="GO" id="GO:0003690">
    <property type="term" value="F:double-stranded DNA binding"/>
    <property type="evidence" value="ECO:0007669"/>
    <property type="project" value="TreeGrafter"/>
</dbReference>
<accession>A0A5N3UW36</accession>
<dbReference type="GO" id="GO:0046975">
    <property type="term" value="F:histone H3K36 methyltransferase activity"/>
    <property type="evidence" value="ECO:0007669"/>
    <property type="project" value="TreeGrafter"/>
</dbReference>
<reference evidence="1 2" key="1">
    <citation type="submission" date="2019-06" db="EMBL/GenBank/DDBJ databases">
        <title>Discovery of a novel chromosome fission-fusion reversal in muntjac.</title>
        <authorList>
            <person name="Mudd A.B."/>
            <person name="Bredeson J.V."/>
            <person name="Baum R."/>
            <person name="Hockemeyer D."/>
            <person name="Rokhsar D.S."/>
        </authorList>
    </citation>
    <scope>NUCLEOTIDE SEQUENCE [LARGE SCALE GENOMIC DNA]</scope>
    <source>
        <strain evidence="1">UCam_UCB_Mr</strain>
        <tissue evidence="1">Fibroblast cell line</tissue>
    </source>
</reference>
<dbReference type="GO" id="GO:0042800">
    <property type="term" value="F:histone H3K4 methyltransferase activity"/>
    <property type="evidence" value="ECO:0007669"/>
    <property type="project" value="TreeGrafter"/>
</dbReference>